<evidence type="ECO:0000256" key="1">
    <source>
        <dbReference type="SAM" id="Phobius"/>
    </source>
</evidence>
<protein>
    <submittedName>
        <fullName evidence="2">Uncharacterized protein</fullName>
    </submittedName>
</protein>
<keyword evidence="1" id="KW-0812">Transmembrane</keyword>
<keyword evidence="1" id="KW-0472">Membrane</keyword>
<feature type="non-terminal residue" evidence="2">
    <location>
        <position position="71"/>
    </location>
</feature>
<gene>
    <name evidence="2" type="ORF">ACFL27_28140</name>
</gene>
<evidence type="ECO:0000313" key="3">
    <source>
        <dbReference type="Proteomes" id="UP001594351"/>
    </source>
</evidence>
<feature type="transmembrane region" description="Helical" evidence="1">
    <location>
        <begin position="6"/>
        <end position="29"/>
    </location>
</feature>
<dbReference type="Proteomes" id="UP001594351">
    <property type="component" value="Unassembled WGS sequence"/>
</dbReference>
<evidence type="ECO:0000313" key="2">
    <source>
        <dbReference type="EMBL" id="MFC1854071.1"/>
    </source>
</evidence>
<comment type="caution">
    <text evidence="2">The sequence shown here is derived from an EMBL/GenBank/DDBJ whole genome shotgun (WGS) entry which is preliminary data.</text>
</comment>
<dbReference type="EMBL" id="JBHPBY010000705">
    <property type="protein sequence ID" value="MFC1854071.1"/>
    <property type="molecule type" value="Genomic_DNA"/>
</dbReference>
<proteinExistence type="predicted"/>
<sequence length="71" mass="8060">MGKNKYYQWLGIIGLMSLIFLFGIGSCSLEEDIQSTMRADVITLDTLMVFGALERPPVNFKHELHTEALQK</sequence>
<accession>A0ABV6Z6T2</accession>
<keyword evidence="3" id="KW-1185">Reference proteome</keyword>
<reference evidence="2 3" key="1">
    <citation type="submission" date="2024-09" db="EMBL/GenBank/DDBJ databases">
        <title>Laminarin stimulates single cell rates of sulfate reduction while oxygen inhibits transcriptomic activity in coastal marine sediment.</title>
        <authorList>
            <person name="Lindsay M."/>
            <person name="Orcutt B."/>
            <person name="Emerson D."/>
            <person name="Stepanauskas R."/>
            <person name="D'Angelo T."/>
        </authorList>
    </citation>
    <scope>NUCLEOTIDE SEQUENCE [LARGE SCALE GENOMIC DNA]</scope>
    <source>
        <strain evidence="2">SAG AM-311-K15</strain>
    </source>
</reference>
<organism evidence="2 3">
    <name type="scientific">candidate division CSSED10-310 bacterium</name>
    <dbReference type="NCBI Taxonomy" id="2855610"/>
    <lineage>
        <taxon>Bacteria</taxon>
        <taxon>Bacteria division CSSED10-310</taxon>
    </lineage>
</organism>
<keyword evidence="1" id="KW-1133">Transmembrane helix</keyword>
<name>A0ABV6Z6T2_UNCC1</name>
<dbReference type="PROSITE" id="PS51257">
    <property type="entry name" value="PROKAR_LIPOPROTEIN"/>
    <property type="match status" value="1"/>
</dbReference>